<keyword evidence="1" id="KW-0472">Membrane</keyword>
<sequence>MAQQKSTAKRLSNIRRQLSGREFSLQAKPEALNYSLSTNLTLKQSENNSELSYLKTDLLKIALLMSFAIGFQLVLFVLKNHGLKVMGF</sequence>
<feature type="transmembrane region" description="Helical" evidence="1">
    <location>
        <begin position="58"/>
        <end position="78"/>
    </location>
</feature>
<proteinExistence type="predicted"/>
<organism evidence="2 3">
    <name type="scientific">Candidatus Daviesbacteria bacterium RIFCSPHIGHO2_02_FULL_43_12</name>
    <dbReference type="NCBI Taxonomy" id="1797776"/>
    <lineage>
        <taxon>Bacteria</taxon>
        <taxon>Candidatus Daviesiibacteriota</taxon>
    </lineage>
</organism>
<comment type="caution">
    <text evidence="2">The sequence shown here is derived from an EMBL/GenBank/DDBJ whole genome shotgun (WGS) entry which is preliminary data.</text>
</comment>
<evidence type="ECO:0000256" key="1">
    <source>
        <dbReference type="SAM" id="Phobius"/>
    </source>
</evidence>
<keyword evidence="1" id="KW-0812">Transmembrane</keyword>
<name>A0A1F5KH19_9BACT</name>
<dbReference type="EMBL" id="MFDD01000014">
    <property type="protein sequence ID" value="OGE39911.1"/>
    <property type="molecule type" value="Genomic_DNA"/>
</dbReference>
<dbReference type="AlphaFoldDB" id="A0A1F5KH19"/>
<evidence type="ECO:0000313" key="2">
    <source>
        <dbReference type="EMBL" id="OGE39911.1"/>
    </source>
</evidence>
<accession>A0A1F5KH19</accession>
<reference evidence="2 3" key="1">
    <citation type="journal article" date="2016" name="Nat. Commun.">
        <title>Thousands of microbial genomes shed light on interconnected biogeochemical processes in an aquifer system.</title>
        <authorList>
            <person name="Anantharaman K."/>
            <person name="Brown C.T."/>
            <person name="Hug L.A."/>
            <person name="Sharon I."/>
            <person name="Castelle C.J."/>
            <person name="Probst A.J."/>
            <person name="Thomas B.C."/>
            <person name="Singh A."/>
            <person name="Wilkins M.J."/>
            <person name="Karaoz U."/>
            <person name="Brodie E.L."/>
            <person name="Williams K.H."/>
            <person name="Hubbard S.S."/>
            <person name="Banfield J.F."/>
        </authorList>
    </citation>
    <scope>NUCLEOTIDE SEQUENCE [LARGE SCALE GENOMIC DNA]</scope>
</reference>
<dbReference type="Proteomes" id="UP000177328">
    <property type="component" value="Unassembled WGS sequence"/>
</dbReference>
<keyword evidence="1" id="KW-1133">Transmembrane helix</keyword>
<protein>
    <submittedName>
        <fullName evidence="2">Uncharacterized protein</fullName>
    </submittedName>
</protein>
<gene>
    <name evidence="2" type="ORF">A3D25_03825</name>
</gene>
<evidence type="ECO:0000313" key="3">
    <source>
        <dbReference type="Proteomes" id="UP000177328"/>
    </source>
</evidence>